<keyword evidence="1" id="KW-0472">Membrane</keyword>
<protein>
    <submittedName>
        <fullName evidence="2">Uncharacterized protein</fullName>
    </submittedName>
</protein>
<reference evidence="3" key="1">
    <citation type="journal article" date="2015" name="BMC Genomics">
        <title>Draft genome of a commonly misdiagnosed multidrug resistant pathogen Candida auris.</title>
        <authorList>
            <person name="Chatterjee S."/>
            <person name="Alampalli S.V."/>
            <person name="Nageshan R.K."/>
            <person name="Chettiar S.T."/>
            <person name="Joshi S."/>
            <person name="Tatu U.S."/>
        </authorList>
    </citation>
    <scope>NUCLEOTIDE SEQUENCE [LARGE SCALE GENOMIC DNA]</scope>
    <source>
        <strain evidence="3">6684</strain>
    </source>
</reference>
<feature type="transmembrane region" description="Helical" evidence="1">
    <location>
        <begin position="12"/>
        <end position="29"/>
    </location>
</feature>
<name>A0A0L0NUU3_CANAR</name>
<evidence type="ECO:0000313" key="3">
    <source>
        <dbReference type="Proteomes" id="UP000037122"/>
    </source>
</evidence>
<dbReference type="VEuPathDB" id="FungiDB:QG37_06180"/>
<gene>
    <name evidence="2" type="ORF">QG37_06180</name>
</gene>
<evidence type="ECO:0000313" key="2">
    <source>
        <dbReference type="EMBL" id="KND97769.1"/>
    </source>
</evidence>
<organism evidence="2 3">
    <name type="scientific">Candidozyma auris</name>
    <name type="common">Yeast</name>
    <name type="synonym">Candida auris</name>
    <dbReference type="NCBI Taxonomy" id="498019"/>
    <lineage>
        <taxon>Eukaryota</taxon>
        <taxon>Fungi</taxon>
        <taxon>Dikarya</taxon>
        <taxon>Ascomycota</taxon>
        <taxon>Saccharomycotina</taxon>
        <taxon>Pichiomycetes</taxon>
        <taxon>Metschnikowiaceae</taxon>
        <taxon>Candidozyma</taxon>
    </lineage>
</organism>
<dbReference type="AlphaFoldDB" id="A0A0L0NUU3"/>
<accession>A0A0L0NUU3</accession>
<keyword evidence="1" id="KW-0812">Transmembrane</keyword>
<sequence>MSTTETAMSLSKLLIFCSLELIYCLWAYLRCGQFQSLAMAAKMSYATFLYIFEETPPFYTIVEVAVAYKLDI</sequence>
<dbReference type="EMBL" id="LGST01000041">
    <property type="protein sequence ID" value="KND97769.1"/>
    <property type="molecule type" value="Genomic_DNA"/>
</dbReference>
<evidence type="ECO:0000256" key="1">
    <source>
        <dbReference type="SAM" id="Phobius"/>
    </source>
</evidence>
<keyword evidence="1" id="KW-1133">Transmembrane helix</keyword>
<comment type="caution">
    <text evidence="2">The sequence shown here is derived from an EMBL/GenBank/DDBJ whole genome shotgun (WGS) entry which is preliminary data.</text>
</comment>
<proteinExistence type="predicted"/>
<dbReference type="Proteomes" id="UP000037122">
    <property type="component" value="Unassembled WGS sequence"/>
</dbReference>